<dbReference type="GO" id="GO:0005085">
    <property type="term" value="F:guanyl-nucleotide exchange factor activity"/>
    <property type="evidence" value="ECO:0007669"/>
    <property type="project" value="UniProtKB-ARBA"/>
</dbReference>
<organism evidence="2">
    <name type="scientific">Echinostoma caproni</name>
    <dbReference type="NCBI Taxonomy" id="27848"/>
    <lineage>
        <taxon>Eukaryota</taxon>
        <taxon>Metazoa</taxon>
        <taxon>Spiralia</taxon>
        <taxon>Lophotrochozoa</taxon>
        <taxon>Platyhelminthes</taxon>
        <taxon>Trematoda</taxon>
        <taxon>Digenea</taxon>
        <taxon>Plagiorchiida</taxon>
        <taxon>Echinostomata</taxon>
        <taxon>Echinostomatoidea</taxon>
        <taxon>Echinostomatidae</taxon>
        <taxon>Echinostoma</taxon>
    </lineage>
</organism>
<evidence type="ECO:0000313" key="2">
    <source>
        <dbReference type="WBParaSite" id="ECPE_0000374201-mRNA-1"/>
    </source>
</evidence>
<dbReference type="GO" id="GO:0031410">
    <property type="term" value="C:cytoplasmic vesicle"/>
    <property type="evidence" value="ECO:0007669"/>
    <property type="project" value="TreeGrafter"/>
</dbReference>
<dbReference type="WBParaSite" id="ECPE_0000374201-mRNA-1">
    <property type="protein sequence ID" value="ECPE_0000374201-mRNA-1"/>
    <property type="gene ID" value="ECPE_0000374201"/>
</dbReference>
<dbReference type="GO" id="GO:0032483">
    <property type="term" value="P:regulation of Rab protein signal transduction"/>
    <property type="evidence" value="ECO:0007669"/>
    <property type="project" value="TreeGrafter"/>
</dbReference>
<name>A0A183A9V4_9TREM</name>
<dbReference type="InterPro" id="IPR001194">
    <property type="entry name" value="cDENN_dom"/>
</dbReference>
<proteinExistence type="predicted"/>
<dbReference type="InterPro" id="IPR043153">
    <property type="entry name" value="DENN_C"/>
</dbReference>
<feature type="domain" description="UDENN" evidence="1">
    <location>
        <begin position="1"/>
        <end position="187"/>
    </location>
</feature>
<sequence>LIEYLNAPTPFLYGIHTDYRHLLPDLYDVFVVDLDGGSVACPENLPVPQLPEPYFNEVVESLFQILSPELLTADHVYPPKPQNPSRDLVVQDKQLRAVFIRLFASLFAGYRSCLSITRIHPQPVIHFNQTWIDRKVRLIPRGKCVHHPPRFRVGLEKPNWDTLHCSNLSTKLCDQLIEQLLCGRAPSIAEATEQFLHSVGCGRCTQNLDWCIYPFEITLGYDFVAERELNYRGGHHSMFAVT</sequence>
<reference evidence="2" key="1">
    <citation type="submission" date="2016-06" db="UniProtKB">
        <authorList>
            <consortium name="WormBaseParasite"/>
        </authorList>
    </citation>
    <scope>IDENTIFICATION</scope>
</reference>
<dbReference type="AlphaFoldDB" id="A0A183A9V4"/>
<dbReference type="PANTHER" id="PTHR12296:SF16">
    <property type="entry name" value="C-MYC PROMOTER-BINDING PROTEIN"/>
    <property type="match status" value="1"/>
</dbReference>
<dbReference type="Gene3D" id="3.40.50.11500">
    <property type="match status" value="1"/>
</dbReference>
<dbReference type="InterPro" id="IPR037516">
    <property type="entry name" value="Tripartite_DENN"/>
</dbReference>
<dbReference type="PANTHER" id="PTHR12296">
    <property type="entry name" value="DENN DOMAIN-CONTAINING PROTEIN 4"/>
    <property type="match status" value="1"/>
</dbReference>
<evidence type="ECO:0000259" key="1">
    <source>
        <dbReference type="PROSITE" id="PS50211"/>
    </source>
</evidence>
<dbReference type="Pfam" id="PF02141">
    <property type="entry name" value="DENN"/>
    <property type="match status" value="1"/>
</dbReference>
<protein>
    <submittedName>
        <fullName evidence="2">UDENN domain-containing protein</fullName>
    </submittedName>
</protein>
<dbReference type="InterPro" id="IPR051696">
    <property type="entry name" value="DENN_Domain_GEFs"/>
</dbReference>
<accession>A0A183A9V4</accession>
<dbReference type="PROSITE" id="PS50211">
    <property type="entry name" value="DENN"/>
    <property type="match status" value="1"/>
</dbReference>